<name>A0ACB6R5S9_9PLEO</name>
<evidence type="ECO:0000313" key="1">
    <source>
        <dbReference type="EMBL" id="KAF2474526.1"/>
    </source>
</evidence>
<protein>
    <submittedName>
        <fullName evidence="1">Uncharacterized protein</fullName>
    </submittedName>
</protein>
<gene>
    <name evidence="1" type="ORF">BDR25DRAFT_391659</name>
</gene>
<evidence type="ECO:0000313" key="2">
    <source>
        <dbReference type="Proteomes" id="UP000799755"/>
    </source>
</evidence>
<reference evidence="1" key="1">
    <citation type="journal article" date="2020" name="Stud. Mycol.">
        <title>101 Dothideomycetes genomes: a test case for predicting lifestyles and emergence of pathogens.</title>
        <authorList>
            <person name="Haridas S."/>
            <person name="Albert R."/>
            <person name="Binder M."/>
            <person name="Bloem J."/>
            <person name="Labutti K."/>
            <person name="Salamov A."/>
            <person name="Andreopoulos B."/>
            <person name="Baker S."/>
            <person name="Barry K."/>
            <person name="Bills G."/>
            <person name="Bluhm B."/>
            <person name="Cannon C."/>
            <person name="Castanera R."/>
            <person name="Culley D."/>
            <person name="Daum C."/>
            <person name="Ezra D."/>
            <person name="Gonzalez J."/>
            <person name="Henrissat B."/>
            <person name="Kuo A."/>
            <person name="Liang C."/>
            <person name="Lipzen A."/>
            <person name="Lutzoni F."/>
            <person name="Magnuson J."/>
            <person name="Mondo S."/>
            <person name="Nolan M."/>
            <person name="Ohm R."/>
            <person name="Pangilinan J."/>
            <person name="Park H.-J."/>
            <person name="Ramirez L."/>
            <person name="Alfaro M."/>
            <person name="Sun H."/>
            <person name="Tritt A."/>
            <person name="Yoshinaga Y."/>
            <person name="Zwiers L.-H."/>
            <person name="Turgeon B."/>
            <person name="Goodwin S."/>
            <person name="Spatafora J."/>
            <person name="Crous P."/>
            <person name="Grigoriev I."/>
        </authorList>
    </citation>
    <scope>NUCLEOTIDE SEQUENCE</scope>
    <source>
        <strain evidence="1">ATCC 200398</strain>
    </source>
</reference>
<proteinExistence type="predicted"/>
<dbReference type="Proteomes" id="UP000799755">
    <property type="component" value="Unassembled WGS sequence"/>
</dbReference>
<organism evidence="1 2">
    <name type="scientific">Lindgomyces ingoldianus</name>
    <dbReference type="NCBI Taxonomy" id="673940"/>
    <lineage>
        <taxon>Eukaryota</taxon>
        <taxon>Fungi</taxon>
        <taxon>Dikarya</taxon>
        <taxon>Ascomycota</taxon>
        <taxon>Pezizomycotina</taxon>
        <taxon>Dothideomycetes</taxon>
        <taxon>Pleosporomycetidae</taxon>
        <taxon>Pleosporales</taxon>
        <taxon>Lindgomycetaceae</taxon>
        <taxon>Lindgomyces</taxon>
    </lineage>
</organism>
<comment type="caution">
    <text evidence="1">The sequence shown here is derived from an EMBL/GenBank/DDBJ whole genome shotgun (WGS) entry which is preliminary data.</text>
</comment>
<accession>A0ACB6R5S9</accession>
<sequence length="1651" mass="179822">MQNYNQAPQGYQRPGSTASFAGQQGPAPPPPYGAPQGFQATSPPAQSQWAPPAQNQQPVQQQWNQSPQQQQQQQQQQGNWVQPPQQQAAQQGGSGYNPGLYGAMPGAYNQGQGATVASQYPPQQQQQQQDLPPPPPPKPQGFAAAVQQQAPQQQNQQTWPQQPAYSAQQQQQSFQSSQQNTGFTPQGQQGDFSQQGQQGGYPQQQGGFQNQGAPQQPYNSAAPPPPSQTPGGSYFPPSQGRPTSIYGADQAGAYSNPSSAVTQQPPNSVLSPNEQHPAYIPPSLTGQGVQSYMPSNTNPMPGVYVPPPPDIPAWQQAQHAPLQGGKKFKYTKPNIQPAFQPQGYQGQIGMQPQPQMQQGQFGQQPGQPLQQQQPFNQPVQNQFQPQPQPLMPQPGQFGQSTQPQQQQQFGQPMQPQGQFQQAQQPQQLTQSPQGPQLQQTIQQFPQQGQQWPTPPADQAYAQPSIPPSYGVQQPVQQQGWQQGHQAQGSVAGQQYPHGPDQGIQAPKPINGHTGNTPPNFVTDPSPQSQPVSPVQNRHSMSFSSAHAQSSLGRTGSVSSIALGALRNQNRIGTSSVPPAAPTPPPPQKPSQPSALAASALGSGGPSDWEHFGHVEDEIDDEDIFGAKKDEKKNEPAQLDSVELPVHPSPPSTVHEWPTPPPQSAQPAPLNVGIQRRDTYQPTPPPKPDSTPTQAPSEPPSQGFVMDEGIVVANTTASPPPAQVSHPTPAQQNFVMDDGWAPPKQSTPQQQQQPHPPPPTGTTFTMDDGGWAAQSTSPPARQQTPAQQQPPRQLPADNAFVMDDGGWSAAQQTPTQASTGWGAQPKLQKQNFATELKDNGEDYERLKLDMQNELAALQTQIDVLKAEAESSKSQAEAEKSVLSMQIESMKADAEQARSNSEAANKEKDITIERLKEEIEGKHETILERDATIADLKRQLESEKQKEVPKPAPADLVPDINPWYAGSLERYIAMLRSEAGEPQVEEKIKVFTGFLAAESRARGLDYYSTLPAPVPVQEPVNSHPIVEPEPTGISRGASNASAKKPAMHIQMPQQTPVEDIEEPRFSPGGRPIVPQRQPTLKSNDSVPTEQSFIMASGPEPHPQMTTPADSFQRSGNSQPLHRSSTVGLPSEPSSQASTILTPTSSADDDFNKTPIQSPPEEQPQPQYVAFKPSAAREDSSTSHRQSVSFGTPSFQTPSSGHNNDEIFFGQPQPSSKPTSRPTTSASKLSDVPVPAPLSVTPTASVTKKNAVDILADLLPKQTNSSTPCPGLEEIRKSVIALPSEFTYITELTASWEKSAAQVRSKNDAARRARQEKSEARTDELFNDNEISYADIGAIEDEFKEKERELKAQEDRDEYKEYVKNVFDKVYDGLQDQIKHLMEAHVSVEALLLNSVAVAIAPPADLGEGSDVPSTKDCLELLQEIHMLIEVRHEKVVAAVADRDKRYKKTEIQPLYAAGNIGKMKQVERHFENAERQAVLRAKGEKAERVGELVRVCEDCVVRAVGGLQGHGDRILNAVRGLDKTEVEGRGEEVLERASQALGDVKQTSKDLLSLFNALEIELNSAVLEAEIAQARVENSDGVRAKELEIEMVEGEKKLKEEFQRRVGVLDQDKEAVERLFEEKGLKVVLSEEQEKQLRLKMALEEAKKRNGAN</sequence>
<keyword evidence="2" id="KW-1185">Reference proteome</keyword>
<dbReference type="EMBL" id="MU003497">
    <property type="protein sequence ID" value="KAF2474526.1"/>
    <property type="molecule type" value="Genomic_DNA"/>
</dbReference>